<dbReference type="Proteomes" id="UP000580709">
    <property type="component" value="Unassembled WGS sequence"/>
</dbReference>
<keyword evidence="1" id="KW-1133">Transmembrane helix</keyword>
<protein>
    <submittedName>
        <fullName evidence="2">Tryptophan-rich sensory protein</fullName>
    </submittedName>
</protein>
<feature type="non-terminal residue" evidence="2">
    <location>
        <position position="143"/>
    </location>
</feature>
<feature type="transmembrane region" description="Helical" evidence="1">
    <location>
        <begin position="7"/>
        <end position="24"/>
    </location>
</feature>
<proteinExistence type="predicted"/>
<evidence type="ECO:0000313" key="2">
    <source>
        <dbReference type="EMBL" id="MBA4503926.1"/>
    </source>
</evidence>
<feature type="transmembrane region" description="Helical" evidence="1">
    <location>
        <begin position="100"/>
        <end position="119"/>
    </location>
</feature>
<dbReference type="AlphaFoldDB" id="A0A838WLM6"/>
<feature type="transmembrane region" description="Helical" evidence="1">
    <location>
        <begin position="63"/>
        <end position="88"/>
    </location>
</feature>
<sequence>SRREAQLRPWALASVVLNAAWIWSVQFDALALSVLVISVLLAVLIRIMYILGRPRTGGWVEAVVTDVTFGLYFGWVLVAAFANLYAWFSAAGVAAVETMTAGVIGFLVAAAVAILAAALSRGRIAPALATAWGLGWIAAARSG</sequence>
<organism evidence="2 3">
    <name type="scientific">Corynebacterium sanguinis</name>
    <dbReference type="NCBI Taxonomy" id="2594913"/>
    <lineage>
        <taxon>Bacteria</taxon>
        <taxon>Bacillati</taxon>
        <taxon>Actinomycetota</taxon>
        <taxon>Actinomycetes</taxon>
        <taxon>Mycobacteriales</taxon>
        <taxon>Corynebacteriaceae</taxon>
        <taxon>Corynebacterium</taxon>
    </lineage>
</organism>
<comment type="caution">
    <text evidence="2">The sequence shown here is derived from an EMBL/GenBank/DDBJ whole genome shotgun (WGS) entry which is preliminary data.</text>
</comment>
<accession>A0A838WLM6</accession>
<gene>
    <name evidence="2" type="ORF">H0H28_00970</name>
</gene>
<evidence type="ECO:0000256" key="1">
    <source>
        <dbReference type="SAM" id="Phobius"/>
    </source>
</evidence>
<name>A0A838WLM6_9CORY</name>
<dbReference type="EMBL" id="JACEOR010000031">
    <property type="protein sequence ID" value="MBA4503926.1"/>
    <property type="molecule type" value="Genomic_DNA"/>
</dbReference>
<feature type="transmembrane region" description="Helical" evidence="1">
    <location>
        <begin position="30"/>
        <end position="51"/>
    </location>
</feature>
<keyword evidence="3" id="KW-1185">Reference proteome</keyword>
<feature type="non-terminal residue" evidence="2">
    <location>
        <position position="1"/>
    </location>
</feature>
<keyword evidence="1" id="KW-0472">Membrane</keyword>
<reference evidence="2 3" key="1">
    <citation type="submission" date="2020-07" db="EMBL/GenBank/DDBJ databases">
        <authorList>
            <person name="Khare M."/>
        </authorList>
    </citation>
    <scope>NUCLEOTIDE SEQUENCE [LARGE SCALE GENOMIC DNA]</scope>
    <source>
        <strain evidence="2 3">P8776</strain>
    </source>
</reference>
<keyword evidence="1" id="KW-0812">Transmembrane</keyword>
<evidence type="ECO:0000313" key="3">
    <source>
        <dbReference type="Proteomes" id="UP000580709"/>
    </source>
</evidence>